<protein>
    <recommendedName>
        <fullName evidence="3">F-box associated domain-containing protein</fullName>
    </recommendedName>
</protein>
<accession>A0AAV5U0I3</accession>
<dbReference type="Proteomes" id="UP001432027">
    <property type="component" value="Unassembled WGS sequence"/>
</dbReference>
<evidence type="ECO:0000313" key="2">
    <source>
        <dbReference type="Proteomes" id="UP001432027"/>
    </source>
</evidence>
<keyword evidence="2" id="KW-1185">Reference proteome</keyword>
<evidence type="ECO:0008006" key="3">
    <source>
        <dbReference type="Google" id="ProtNLM"/>
    </source>
</evidence>
<dbReference type="AlphaFoldDB" id="A0AAV5U0I3"/>
<evidence type="ECO:0000313" key="1">
    <source>
        <dbReference type="EMBL" id="GMS99693.1"/>
    </source>
</evidence>
<feature type="non-terminal residue" evidence="1">
    <location>
        <position position="166"/>
    </location>
</feature>
<organism evidence="1 2">
    <name type="scientific">Pristionchus entomophagus</name>
    <dbReference type="NCBI Taxonomy" id="358040"/>
    <lineage>
        <taxon>Eukaryota</taxon>
        <taxon>Metazoa</taxon>
        <taxon>Ecdysozoa</taxon>
        <taxon>Nematoda</taxon>
        <taxon>Chromadorea</taxon>
        <taxon>Rhabditida</taxon>
        <taxon>Rhabditina</taxon>
        <taxon>Diplogasteromorpha</taxon>
        <taxon>Diplogasteroidea</taxon>
        <taxon>Neodiplogasteridae</taxon>
        <taxon>Pristionchus</taxon>
    </lineage>
</organism>
<sequence length="166" mass="19029">QQIDAEGIDVIFNFRAEWLRISNLSSIALMLPQFNLSTLLNLSQNVEWVTIDLICPSLSVHDLCTFRKLMLEGECKAKNFWLRVEKEMEESLMEKFSGMAIDDARISKDESAEFYIDDMPISVPVHNYIEGDLHTEIGGFYVCFNMGNGDKKPEGYENIAWHNLNA</sequence>
<reference evidence="1" key="1">
    <citation type="submission" date="2023-10" db="EMBL/GenBank/DDBJ databases">
        <title>Genome assembly of Pristionchus species.</title>
        <authorList>
            <person name="Yoshida K."/>
            <person name="Sommer R.J."/>
        </authorList>
    </citation>
    <scope>NUCLEOTIDE SEQUENCE</scope>
    <source>
        <strain evidence="1">RS0144</strain>
    </source>
</reference>
<name>A0AAV5U0I3_9BILA</name>
<proteinExistence type="predicted"/>
<feature type="non-terminal residue" evidence="1">
    <location>
        <position position="1"/>
    </location>
</feature>
<comment type="caution">
    <text evidence="1">The sequence shown here is derived from an EMBL/GenBank/DDBJ whole genome shotgun (WGS) entry which is preliminary data.</text>
</comment>
<gene>
    <name evidence="1" type="ORF">PENTCL1PPCAC_21868</name>
</gene>
<dbReference type="EMBL" id="BTSX01000005">
    <property type="protein sequence ID" value="GMS99693.1"/>
    <property type="molecule type" value="Genomic_DNA"/>
</dbReference>